<dbReference type="STRING" id="1314781.A0A165EB89"/>
<dbReference type="Gene3D" id="3.40.50.300">
    <property type="entry name" value="P-loop containing nucleotide triphosphate hydrolases"/>
    <property type="match status" value="1"/>
</dbReference>
<sequence>MNGVQLRAKLRLQASVAQVLETATVRSAGPLPTVVASELALCAPNIPPKPVLYLGRDLETQAIVSLITLKDKSAYIAILGAPGIGKTSVATAVLHAPDVVAAFGLHRFYVACDAVGGRGSSLNALCAHFGISEPNRGAAAKALCDILAEERCLLVLDNFESAWEAADNRADAEETLGLLVTVKSLSLVITMRGAERPQSVPWTRPLLPPHAPLHDDAAKQLFVAISDISEHNAHLAELLQLLDNVPLPLVLTANIAQYEPSEELTVTRKSLPM</sequence>
<reference evidence="2 3" key="1">
    <citation type="journal article" date="2016" name="Mol. Biol. Evol.">
        <title>Comparative Genomics of Early-Diverging Mushroom-Forming Fungi Provides Insights into the Origins of Lignocellulose Decay Capabilities.</title>
        <authorList>
            <person name="Nagy L.G."/>
            <person name="Riley R."/>
            <person name="Tritt A."/>
            <person name="Adam C."/>
            <person name="Daum C."/>
            <person name="Floudas D."/>
            <person name="Sun H."/>
            <person name="Yadav J.S."/>
            <person name="Pangilinan J."/>
            <person name="Larsson K.H."/>
            <person name="Matsuura K."/>
            <person name="Barry K."/>
            <person name="Labutti K."/>
            <person name="Kuo R."/>
            <person name="Ohm R.A."/>
            <person name="Bhattacharya S.S."/>
            <person name="Shirouzu T."/>
            <person name="Yoshinaga Y."/>
            <person name="Martin F.M."/>
            <person name="Grigoriev I.V."/>
            <person name="Hibbett D.S."/>
        </authorList>
    </citation>
    <scope>NUCLEOTIDE SEQUENCE [LARGE SCALE GENOMIC DNA]</scope>
    <source>
        <strain evidence="2 3">HHB12029</strain>
    </source>
</reference>
<keyword evidence="3" id="KW-1185">Reference proteome</keyword>
<organism evidence="2 3">
    <name type="scientific">Exidia glandulosa HHB12029</name>
    <dbReference type="NCBI Taxonomy" id="1314781"/>
    <lineage>
        <taxon>Eukaryota</taxon>
        <taxon>Fungi</taxon>
        <taxon>Dikarya</taxon>
        <taxon>Basidiomycota</taxon>
        <taxon>Agaricomycotina</taxon>
        <taxon>Agaricomycetes</taxon>
        <taxon>Auriculariales</taxon>
        <taxon>Exidiaceae</taxon>
        <taxon>Exidia</taxon>
    </lineage>
</organism>
<dbReference type="Proteomes" id="UP000077266">
    <property type="component" value="Unassembled WGS sequence"/>
</dbReference>
<dbReference type="AlphaFoldDB" id="A0A165EB89"/>
<dbReference type="SUPFAM" id="SSF52540">
    <property type="entry name" value="P-loop containing nucleoside triphosphate hydrolases"/>
    <property type="match status" value="1"/>
</dbReference>
<evidence type="ECO:0000259" key="1">
    <source>
        <dbReference type="Pfam" id="PF20703"/>
    </source>
</evidence>
<proteinExistence type="predicted"/>
<dbReference type="Pfam" id="PF20703">
    <property type="entry name" value="nSTAND1"/>
    <property type="match status" value="1"/>
</dbReference>
<dbReference type="InParanoid" id="A0A165EB89"/>
<dbReference type="InterPro" id="IPR027417">
    <property type="entry name" value="P-loop_NTPase"/>
</dbReference>
<accession>A0A165EB89</accession>
<name>A0A165EB89_EXIGL</name>
<gene>
    <name evidence="2" type="ORF">EXIGLDRAFT_840711</name>
</gene>
<evidence type="ECO:0000313" key="2">
    <source>
        <dbReference type="EMBL" id="KZV86517.1"/>
    </source>
</evidence>
<dbReference type="InterPro" id="IPR049052">
    <property type="entry name" value="nSTAND1"/>
</dbReference>
<evidence type="ECO:0000313" key="3">
    <source>
        <dbReference type="Proteomes" id="UP000077266"/>
    </source>
</evidence>
<protein>
    <recommendedName>
        <fullName evidence="1">Novel STAND NTPase 1 domain-containing protein</fullName>
    </recommendedName>
</protein>
<feature type="domain" description="Novel STAND NTPase 1" evidence="1">
    <location>
        <begin position="52"/>
        <end position="193"/>
    </location>
</feature>
<dbReference type="OrthoDB" id="691197at2759"/>
<dbReference type="EMBL" id="KV426153">
    <property type="protein sequence ID" value="KZV86517.1"/>
    <property type="molecule type" value="Genomic_DNA"/>
</dbReference>